<dbReference type="Gene3D" id="1.10.530.10">
    <property type="match status" value="1"/>
</dbReference>
<protein>
    <submittedName>
        <fullName evidence="5">Lytic transglycosylase domain-containing protein</fullName>
    </submittedName>
</protein>
<dbReference type="SUPFAM" id="SSF53955">
    <property type="entry name" value="Lysozyme-like"/>
    <property type="match status" value="1"/>
</dbReference>
<dbReference type="RefSeq" id="WP_136552985.1">
    <property type="nucleotide sequence ID" value="NZ_STGJ01000008.1"/>
</dbReference>
<dbReference type="InterPro" id="IPR023346">
    <property type="entry name" value="Lysozyme-like_dom_sf"/>
</dbReference>
<keyword evidence="6" id="KW-1185">Reference proteome</keyword>
<evidence type="ECO:0000256" key="2">
    <source>
        <dbReference type="ARBA" id="ARBA00022729"/>
    </source>
</evidence>
<reference evidence="5 6" key="1">
    <citation type="submission" date="2019-04" db="EMBL/GenBank/DDBJ databases">
        <title>Crenobacter sp. nov.</title>
        <authorList>
            <person name="Shi S."/>
        </authorList>
    </citation>
    <scope>NUCLEOTIDE SEQUENCE [LARGE SCALE GENOMIC DNA]</scope>
    <source>
        <strain evidence="5 6">GY 70310</strain>
    </source>
</reference>
<feature type="domain" description="Transglycosylase SLT" evidence="4">
    <location>
        <begin position="457"/>
        <end position="560"/>
    </location>
</feature>
<evidence type="ECO:0000259" key="4">
    <source>
        <dbReference type="Pfam" id="PF01464"/>
    </source>
</evidence>
<sequence length="611" mass="66703">MKKTLLLATLVAGLTPYAAADTGDELVAARAAWRQKDAATLARTVEATRSDTLAAYPRYWQALLALENGDDAPARAFLAAEPASTLTERLTGEWLKRLGKDNDWTAFAREIRRVPADERDTETACYATLAELKAGQKAQPDADLLDNLKLPDGCNALLNEAARQGTLSADEVRSRVRSLVAINYVTVARGLASAAGLSEEFFTPGSNEAAVIAVVRQGKSDLTGAAAELTRLAPSLTAEQSAFGWGQLALLAARKQDAGNALVWFSRALPSELTPEQWEWWARAALRAEDWNTVLAVTSKMPAKLAAKGAWRYWRARAELAQGQRAQGQARLAQLSSEHNYYGILARETLGSSVSAPPSPLSASDADIARAGAEPAVRRASLLFDYAREKGEPALLEEGRREWRWAMRGKDDKALIAAAEYGRARGYYDMAIYSAERTRNQHNFGLRFLTPYRDATRRYAAQLEVDPAWIYGLMRQESRFVTVARSGVGAQGLMQLMPATARWVAAKVGMDSFDVNDVDTNIHLGTWYLRHVLDTTGHPVLATAGYNAGPGRARAWRDSRPLEGAIYAETIPFTETRDYVQKVMANAVEYAAQSGEGETSLSARMGTIAAK</sequence>
<evidence type="ECO:0000313" key="5">
    <source>
        <dbReference type="EMBL" id="TIC83120.1"/>
    </source>
</evidence>
<keyword evidence="2 3" id="KW-0732">Signal</keyword>
<proteinExistence type="inferred from homology"/>
<feature type="signal peptide" evidence="3">
    <location>
        <begin position="1"/>
        <end position="20"/>
    </location>
</feature>
<evidence type="ECO:0000313" key="6">
    <source>
        <dbReference type="Proteomes" id="UP000308891"/>
    </source>
</evidence>
<dbReference type="CDD" id="cd13401">
    <property type="entry name" value="Slt70-like"/>
    <property type="match status" value="1"/>
</dbReference>
<dbReference type="OrthoDB" id="92254at2"/>
<dbReference type="SUPFAM" id="SSF48435">
    <property type="entry name" value="Bacterial muramidases"/>
    <property type="match status" value="1"/>
</dbReference>
<dbReference type="GO" id="GO:0004553">
    <property type="term" value="F:hydrolase activity, hydrolyzing O-glycosyl compounds"/>
    <property type="evidence" value="ECO:0007669"/>
    <property type="project" value="InterPro"/>
</dbReference>
<dbReference type="InterPro" id="IPR008258">
    <property type="entry name" value="Transglycosylase_SLT_dom_1"/>
</dbReference>
<evidence type="ECO:0000256" key="1">
    <source>
        <dbReference type="ARBA" id="ARBA00007734"/>
    </source>
</evidence>
<evidence type="ECO:0000256" key="3">
    <source>
        <dbReference type="SAM" id="SignalP"/>
    </source>
</evidence>
<dbReference type="PANTHER" id="PTHR37423">
    <property type="entry name" value="SOLUBLE LYTIC MUREIN TRANSGLYCOSYLASE-RELATED"/>
    <property type="match status" value="1"/>
</dbReference>
<dbReference type="InterPro" id="IPR008939">
    <property type="entry name" value="Lytic_TGlycosylase_superhlx_U"/>
</dbReference>
<dbReference type="GO" id="GO:0042597">
    <property type="term" value="C:periplasmic space"/>
    <property type="evidence" value="ECO:0007669"/>
    <property type="project" value="InterPro"/>
</dbReference>
<organism evidence="5 6">
    <name type="scientific">Crenobacter intestini</name>
    <dbReference type="NCBI Taxonomy" id="2563443"/>
    <lineage>
        <taxon>Bacteria</taxon>
        <taxon>Pseudomonadati</taxon>
        <taxon>Pseudomonadota</taxon>
        <taxon>Betaproteobacteria</taxon>
        <taxon>Neisseriales</taxon>
        <taxon>Neisseriaceae</taxon>
        <taxon>Crenobacter</taxon>
    </lineage>
</organism>
<comment type="similarity">
    <text evidence="1">Belongs to the transglycosylase Slt family.</text>
</comment>
<dbReference type="AlphaFoldDB" id="A0A4T0UVN1"/>
<dbReference type="Pfam" id="PF01464">
    <property type="entry name" value="SLT"/>
    <property type="match status" value="1"/>
</dbReference>
<feature type="chain" id="PRO_5020321892" evidence="3">
    <location>
        <begin position="21"/>
        <end position="611"/>
    </location>
</feature>
<dbReference type="Gene3D" id="1.25.20.10">
    <property type="entry name" value="Bacterial muramidases"/>
    <property type="match status" value="2"/>
</dbReference>
<dbReference type="EMBL" id="STGJ01000008">
    <property type="protein sequence ID" value="TIC83120.1"/>
    <property type="molecule type" value="Genomic_DNA"/>
</dbReference>
<name>A0A4T0UVN1_9NEIS</name>
<dbReference type="PANTHER" id="PTHR37423:SF5">
    <property type="entry name" value="SOLUBLE LYTIC MUREIN TRANSGLYCOSYLASE"/>
    <property type="match status" value="1"/>
</dbReference>
<dbReference type="Proteomes" id="UP000308891">
    <property type="component" value="Unassembled WGS sequence"/>
</dbReference>
<accession>A0A4T0UVN1</accession>
<gene>
    <name evidence="5" type="ORF">E5K04_08480</name>
</gene>
<comment type="caution">
    <text evidence="5">The sequence shown here is derived from an EMBL/GenBank/DDBJ whole genome shotgun (WGS) entry which is preliminary data.</text>
</comment>